<keyword evidence="2" id="KW-0723">Serine/threonine-protein kinase</keyword>
<protein>
    <recommendedName>
        <fullName evidence="11">Protein kinase domain-containing protein</fullName>
    </recommendedName>
</protein>
<evidence type="ECO:0000256" key="7">
    <source>
        <dbReference type="ARBA" id="ARBA00023180"/>
    </source>
</evidence>
<feature type="binding site" evidence="8">
    <location>
        <position position="226"/>
    </location>
    <ligand>
        <name>ATP</name>
        <dbReference type="ChEBI" id="CHEBI:30616"/>
    </ligand>
</feature>
<evidence type="ECO:0000313" key="12">
    <source>
        <dbReference type="EMBL" id="KAK9041545.1"/>
    </source>
</evidence>
<comment type="caution">
    <text evidence="12">The sequence shown here is derived from an EMBL/GenBank/DDBJ whole genome shotgun (WGS) entry which is preliminary data.</text>
</comment>
<proteinExistence type="predicted"/>
<feature type="chain" id="PRO_5046184811" description="Protein kinase domain-containing protein" evidence="10">
    <location>
        <begin position="21"/>
        <end position="324"/>
    </location>
</feature>
<accession>A0ABR2TVS3</accession>
<dbReference type="InterPro" id="IPR017441">
    <property type="entry name" value="Protein_kinase_ATP_BS"/>
</dbReference>
<dbReference type="SUPFAM" id="SSF56112">
    <property type="entry name" value="Protein kinase-like (PK-like)"/>
    <property type="match status" value="1"/>
</dbReference>
<reference evidence="12 13" key="1">
    <citation type="journal article" date="2024" name="G3 (Bethesda)">
        <title>Genome assembly of Hibiscus sabdariffa L. provides insights into metabolisms of medicinal natural products.</title>
        <authorList>
            <person name="Kim T."/>
        </authorList>
    </citation>
    <scope>NUCLEOTIDE SEQUENCE [LARGE SCALE GENOMIC DNA]</scope>
    <source>
        <strain evidence="12">TK-2024</strain>
        <tissue evidence="12">Old leaves</tissue>
    </source>
</reference>
<evidence type="ECO:0000256" key="5">
    <source>
        <dbReference type="ARBA" id="ARBA00022989"/>
    </source>
</evidence>
<gene>
    <name evidence="12" type="ORF">V6N11_016640</name>
</gene>
<keyword evidence="13" id="KW-1185">Reference proteome</keyword>
<evidence type="ECO:0000256" key="10">
    <source>
        <dbReference type="SAM" id="SignalP"/>
    </source>
</evidence>
<keyword evidence="5 9" id="KW-1133">Transmembrane helix</keyword>
<dbReference type="InterPro" id="IPR011009">
    <property type="entry name" value="Kinase-like_dom_sf"/>
</dbReference>
<evidence type="ECO:0000256" key="9">
    <source>
        <dbReference type="SAM" id="Phobius"/>
    </source>
</evidence>
<dbReference type="PANTHER" id="PTHR27009">
    <property type="entry name" value="RUST RESISTANCE KINASE LR10-RELATED"/>
    <property type="match status" value="1"/>
</dbReference>
<comment type="subcellular location">
    <subcellularLocation>
        <location evidence="1">Membrane</location>
        <topology evidence="1">Single-pass type I membrane protein</topology>
    </subcellularLocation>
</comment>
<dbReference type="EMBL" id="JBBPBN010000004">
    <property type="protein sequence ID" value="KAK9041545.1"/>
    <property type="molecule type" value="Genomic_DNA"/>
</dbReference>
<keyword evidence="8" id="KW-0547">Nucleotide-binding</keyword>
<dbReference type="InterPro" id="IPR045874">
    <property type="entry name" value="LRK10/LRL21-25-like"/>
</dbReference>
<dbReference type="Gene3D" id="1.10.510.10">
    <property type="entry name" value="Transferase(Phosphotransferase) domain 1"/>
    <property type="match status" value="1"/>
</dbReference>
<feature type="signal peptide" evidence="10">
    <location>
        <begin position="1"/>
        <end position="20"/>
    </location>
</feature>
<evidence type="ECO:0000256" key="2">
    <source>
        <dbReference type="ARBA" id="ARBA00022527"/>
    </source>
</evidence>
<keyword evidence="6 9" id="KW-0472">Membrane</keyword>
<evidence type="ECO:0000256" key="6">
    <source>
        <dbReference type="ARBA" id="ARBA00023136"/>
    </source>
</evidence>
<dbReference type="Pfam" id="PF07714">
    <property type="entry name" value="PK_Tyr_Ser-Thr"/>
    <property type="match status" value="1"/>
</dbReference>
<evidence type="ECO:0000256" key="1">
    <source>
        <dbReference type="ARBA" id="ARBA00004479"/>
    </source>
</evidence>
<name>A0ABR2TVS3_9ROSI</name>
<sequence length="324" mass="36734">MFAPVVAIFVLLRLPEPCTARTIPKECTPSVCGDVPISYPFRLTTQPPKCGFKGYELDCDSNRTILATNLGRYYVENILSPYPDVTIRVVDANLAVGGCSLPRSYFSTVNTLYYLRSPGISLYHEADGIFNVYRCLSLPRGVILARTMLGIVCLIILVIYKWRRRHLCADDTIEEFLENQKDLMPIRYSYREIERISNGFKDKLGEGGYGSVFKGKLRSGYLVAIKLLENSKGNGEDFINEVATIGRIHHVNVMKLIGFCVEGSKQALVYDFMPNRSLDRIIFVKENKFDLSWEKMFDIALGVARIRGVTCRFCILISSHTIFF</sequence>
<evidence type="ECO:0000256" key="3">
    <source>
        <dbReference type="ARBA" id="ARBA00022692"/>
    </source>
</evidence>
<evidence type="ECO:0000256" key="8">
    <source>
        <dbReference type="PROSITE-ProRule" id="PRU10141"/>
    </source>
</evidence>
<evidence type="ECO:0000259" key="11">
    <source>
        <dbReference type="PROSITE" id="PS50011"/>
    </source>
</evidence>
<keyword evidence="2" id="KW-0808">Transferase</keyword>
<dbReference type="InterPro" id="IPR020635">
    <property type="entry name" value="Tyr_kinase_cat_dom"/>
</dbReference>
<dbReference type="InterPro" id="IPR001245">
    <property type="entry name" value="Ser-Thr/Tyr_kinase_cat_dom"/>
</dbReference>
<evidence type="ECO:0000256" key="4">
    <source>
        <dbReference type="ARBA" id="ARBA00022729"/>
    </source>
</evidence>
<dbReference type="Proteomes" id="UP001396334">
    <property type="component" value="Unassembled WGS sequence"/>
</dbReference>
<evidence type="ECO:0000313" key="13">
    <source>
        <dbReference type="Proteomes" id="UP001396334"/>
    </source>
</evidence>
<dbReference type="InterPro" id="IPR025287">
    <property type="entry name" value="WAK_GUB"/>
</dbReference>
<keyword evidence="3 9" id="KW-0812">Transmembrane</keyword>
<keyword evidence="2" id="KW-0418">Kinase</keyword>
<organism evidence="12 13">
    <name type="scientific">Hibiscus sabdariffa</name>
    <name type="common">roselle</name>
    <dbReference type="NCBI Taxonomy" id="183260"/>
    <lineage>
        <taxon>Eukaryota</taxon>
        <taxon>Viridiplantae</taxon>
        <taxon>Streptophyta</taxon>
        <taxon>Embryophyta</taxon>
        <taxon>Tracheophyta</taxon>
        <taxon>Spermatophyta</taxon>
        <taxon>Magnoliopsida</taxon>
        <taxon>eudicotyledons</taxon>
        <taxon>Gunneridae</taxon>
        <taxon>Pentapetalae</taxon>
        <taxon>rosids</taxon>
        <taxon>malvids</taxon>
        <taxon>Malvales</taxon>
        <taxon>Malvaceae</taxon>
        <taxon>Malvoideae</taxon>
        <taxon>Hibiscus</taxon>
    </lineage>
</organism>
<dbReference type="SMART" id="SM00219">
    <property type="entry name" value="TyrKc"/>
    <property type="match status" value="1"/>
</dbReference>
<dbReference type="InterPro" id="IPR000719">
    <property type="entry name" value="Prot_kinase_dom"/>
</dbReference>
<keyword evidence="7" id="KW-0325">Glycoprotein</keyword>
<keyword evidence="8" id="KW-0067">ATP-binding</keyword>
<dbReference type="Pfam" id="PF13947">
    <property type="entry name" value="GUB_WAK_bind"/>
    <property type="match status" value="1"/>
</dbReference>
<keyword evidence="4 10" id="KW-0732">Signal</keyword>
<dbReference type="PROSITE" id="PS50011">
    <property type="entry name" value="PROTEIN_KINASE_DOM"/>
    <property type="match status" value="1"/>
</dbReference>
<dbReference type="PROSITE" id="PS00107">
    <property type="entry name" value="PROTEIN_KINASE_ATP"/>
    <property type="match status" value="1"/>
</dbReference>
<feature type="transmembrane region" description="Helical" evidence="9">
    <location>
        <begin position="141"/>
        <end position="160"/>
    </location>
</feature>
<feature type="domain" description="Protein kinase" evidence="11">
    <location>
        <begin position="198"/>
        <end position="324"/>
    </location>
</feature>